<accession>A0AAD8ENU9</accession>
<dbReference type="EMBL" id="JASPKZ010001988">
    <property type="protein sequence ID" value="KAJ9596442.1"/>
    <property type="molecule type" value="Genomic_DNA"/>
</dbReference>
<feature type="non-terminal residue" evidence="1">
    <location>
        <position position="1"/>
    </location>
</feature>
<feature type="non-terminal residue" evidence="1">
    <location>
        <position position="77"/>
    </location>
</feature>
<organism evidence="1 2">
    <name type="scientific">Diploptera punctata</name>
    <name type="common">Pacific beetle cockroach</name>
    <dbReference type="NCBI Taxonomy" id="6984"/>
    <lineage>
        <taxon>Eukaryota</taxon>
        <taxon>Metazoa</taxon>
        <taxon>Ecdysozoa</taxon>
        <taxon>Arthropoda</taxon>
        <taxon>Hexapoda</taxon>
        <taxon>Insecta</taxon>
        <taxon>Pterygota</taxon>
        <taxon>Neoptera</taxon>
        <taxon>Polyneoptera</taxon>
        <taxon>Dictyoptera</taxon>
        <taxon>Blattodea</taxon>
        <taxon>Blaberoidea</taxon>
        <taxon>Blaberidae</taxon>
        <taxon>Diplopterinae</taxon>
        <taxon>Diploptera</taxon>
    </lineage>
</organism>
<evidence type="ECO:0000313" key="2">
    <source>
        <dbReference type="Proteomes" id="UP001233999"/>
    </source>
</evidence>
<dbReference type="AlphaFoldDB" id="A0AAD8ENU9"/>
<keyword evidence="2" id="KW-1185">Reference proteome</keyword>
<gene>
    <name evidence="1" type="ORF">L9F63_012526</name>
</gene>
<evidence type="ECO:0000313" key="1">
    <source>
        <dbReference type="EMBL" id="KAJ9596442.1"/>
    </source>
</evidence>
<dbReference type="Proteomes" id="UP001233999">
    <property type="component" value="Unassembled WGS sequence"/>
</dbReference>
<comment type="caution">
    <text evidence="1">The sequence shown here is derived from an EMBL/GenBank/DDBJ whole genome shotgun (WGS) entry which is preliminary data.</text>
</comment>
<proteinExistence type="predicted"/>
<protein>
    <submittedName>
        <fullName evidence="1">Uncharacterized protein</fullName>
    </submittedName>
</protein>
<sequence length="77" mass="8776">ELIRGNFPYQPLGRAVSGTKPPYKTSISLLHLIPFNKLSKFFKFVIAAVKEKDHELDLVVIIIVLSNKLLFSRHQNS</sequence>
<reference evidence="1" key="2">
    <citation type="submission" date="2023-05" db="EMBL/GenBank/DDBJ databases">
        <authorList>
            <person name="Fouks B."/>
        </authorList>
    </citation>
    <scope>NUCLEOTIDE SEQUENCE</scope>
    <source>
        <strain evidence="1">Stay&amp;Tobe</strain>
        <tissue evidence="1">Testes</tissue>
    </source>
</reference>
<name>A0AAD8ENU9_DIPPU</name>
<reference evidence="1" key="1">
    <citation type="journal article" date="2023" name="IScience">
        <title>Live-bearing cockroach genome reveals convergent evolutionary mechanisms linked to viviparity in insects and beyond.</title>
        <authorList>
            <person name="Fouks B."/>
            <person name="Harrison M.C."/>
            <person name="Mikhailova A.A."/>
            <person name="Marchal E."/>
            <person name="English S."/>
            <person name="Carruthers M."/>
            <person name="Jennings E.C."/>
            <person name="Chiamaka E.L."/>
            <person name="Frigard R.A."/>
            <person name="Pippel M."/>
            <person name="Attardo G.M."/>
            <person name="Benoit J.B."/>
            <person name="Bornberg-Bauer E."/>
            <person name="Tobe S.S."/>
        </authorList>
    </citation>
    <scope>NUCLEOTIDE SEQUENCE</scope>
    <source>
        <strain evidence="1">Stay&amp;Tobe</strain>
    </source>
</reference>